<dbReference type="Proteomes" id="UP001309876">
    <property type="component" value="Unassembled WGS sequence"/>
</dbReference>
<sequence length="106" mass="11756">MKAAQKNPLAIDILKIDLIGAPNQFPFSSSPPPKSTFGGFGFDAAATTTTLSSSHETRKSLEKAVTRELRASLKKVKQQHKQEQRKPQKLGGRKFMKWLTLANCMI</sequence>
<reference evidence="1 2" key="1">
    <citation type="submission" date="2023-08" db="EMBL/GenBank/DDBJ databases">
        <title>Black Yeasts Isolated from many extreme environments.</title>
        <authorList>
            <person name="Coleine C."/>
            <person name="Stajich J.E."/>
            <person name="Selbmann L."/>
        </authorList>
    </citation>
    <scope>NUCLEOTIDE SEQUENCE [LARGE SCALE GENOMIC DNA]</scope>
    <source>
        <strain evidence="1 2">CCFEE 5910</strain>
    </source>
</reference>
<gene>
    <name evidence="1" type="ORF">LTR05_005576</name>
</gene>
<keyword evidence="2" id="KW-1185">Reference proteome</keyword>
<dbReference type="AlphaFoldDB" id="A0AAN7SY02"/>
<dbReference type="EMBL" id="JAVRRJ010000005">
    <property type="protein sequence ID" value="KAK5084499.1"/>
    <property type="molecule type" value="Genomic_DNA"/>
</dbReference>
<evidence type="ECO:0000313" key="2">
    <source>
        <dbReference type="Proteomes" id="UP001309876"/>
    </source>
</evidence>
<proteinExistence type="predicted"/>
<evidence type="ECO:0000313" key="1">
    <source>
        <dbReference type="EMBL" id="KAK5084499.1"/>
    </source>
</evidence>
<organism evidence="1 2">
    <name type="scientific">Lithohypha guttulata</name>
    <dbReference type="NCBI Taxonomy" id="1690604"/>
    <lineage>
        <taxon>Eukaryota</taxon>
        <taxon>Fungi</taxon>
        <taxon>Dikarya</taxon>
        <taxon>Ascomycota</taxon>
        <taxon>Pezizomycotina</taxon>
        <taxon>Eurotiomycetes</taxon>
        <taxon>Chaetothyriomycetidae</taxon>
        <taxon>Chaetothyriales</taxon>
        <taxon>Trichomeriaceae</taxon>
        <taxon>Lithohypha</taxon>
    </lineage>
</organism>
<protein>
    <submittedName>
        <fullName evidence="1">Uncharacterized protein</fullName>
    </submittedName>
</protein>
<accession>A0AAN7SY02</accession>
<comment type="caution">
    <text evidence="1">The sequence shown here is derived from an EMBL/GenBank/DDBJ whole genome shotgun (WGS) entry which is preliminary data.</text>
</comment>
<name>A0AAN7SY02_9EURO</name>